<dbReference type="EMBL" id="LANV01000001">
    <property type="protein sequence ID" value="KJV64115.1"/>
    <property type="molecule type" value="Genomic_DNA"/>
</dbReference>
<dbReference type="PANTHER" id="PTHR30349">
    <property type="entry name" value="PHAGE INTEGRASE-RELATED"/>
    <property type="match status" value="1"/>
</dbReference>
<dbReference type="InterPro" id="IPR011010">
    <property type="entry name" value="DNA_brk_join_enz"/>
</dbReference>
<dbReference type="SUPFAM" id="SSF56349">
    <property type="entry name" value="DNA breaking-rejoining enzymes"/>
    <property type="match status" value="1"/>
</dbReference>
<dbReference type="InterPro" id="IPR010998">
    <property type="entry name" value="Integrase_recombinase_N"/>
</dbReference>
<comment type="caution">
    <text evidence="7">The sequence shown here is derived from an EMBL/GenBank/DDBJ whole genome shotgun (WGS) entry which is preliminary data.</text>
</comment>
<name>A0A0F3N7V8_ANAPH</name>
<dbReference type="GO" id="GO:0015074">
    <property type="term" value="P:DNA integration"/>
    <property type="evidence" value="ECO:0007669"/>
    <property type="project" value="UniProtKB-KW"/>
</dbReference>
<keyword evidence="2 4" id="KW-0238">DNA-binding</keyword>
<dbReference type="GO" id="GO:0003677">
    <property type="term" value="F:DNA binding"/>
    <property type="evidence" value="ECO:0007669"/>
    <property type="project" value="UniProtKB-UniRule"/>
</dbReference>
<keyword evidence="3" id="KW-0233">DNA recombination</keyword>
<dbReference type="Proteomes" id="UP000033441">
    <property type="component" value="Unassembled WGS sequence"/>
</dbReference>
<evidence type="ECO:0000256" key="4">
    <source>
        <dbReference type="PROSITE-ProRule" id="PRU01248"/>
    </source>
</evidence>
<proteinExistence type="predicted"/>
<feature type="domain" description="Tyr recombinase" evidence="5">
    <location>
        <begin position="126"/>
        <end position="306"/>
    </location>
</feature>
<dbReference type="PANTHER" id="PTHR30349:SF90">
    <property type="entry name" value="TYROSINE RECOMBINASE XERD"/>
    <property type="match status" value="1"/>
</dbReference>
<reference evidence="7 8" key="1">
    <citation type="submission" date="2015-02" db="EMBL/GenBank/DDBJ databases">
        <title>Genome Sequencing of Rickettsiales.</title>
        <authorList>
            <person name="Daugherty S.C."/>
            <person name="Su Q."/>
            <person name="Abolude K."/>
            <person name="Beier-Sexton M."/>
            <person name="Carlyon J.A."/>
            <person name="Carter R."/>
            <person name="Day N.P."/>
            <person name="Dumler S.J."/>
            <person name="Dyachenko V."/>
            <person name="Godinez A."/>
            <person name="Kurtti T.J."/>
            <person name="Lichay M."/>
            <person name="Mullins K.E."/>
            <person name="Ott S."/>
            <person name="Pappas-Brown V."/>
            <person name="Paris D.H."/>
            <person name="Patel P."/>
            <person name="Richards A.L."/>
            <person name="Sadzewicz L."/>
            <person name="Sears K."/>
            <person name="Seidman D."/>
            <person name="Sengamalay N."/>
            <person name="Stenos J."/>
            <person name="Tallon L.J."/>
            <person name="Vincent G."/>
            <person name="Fraser C.M."/>
            <person name="Munderloh U."/>
            <person name="Dunning-Hotopp J.C."/>
        </authorList>
    </citation>
    <scope>NUCLEOTIDE SEQUENCE [LARGE SCALE GENOMIC DNA]</scope>
    <source>
        <strain evidence="7 8">ApMUC09</strain>
    </source>
</reference>
<dbReference type="InterPro" id="IPR013762">
    <property type="entry name" value="Integrase-like_cat_sf"/>
</dbReference>
<evidence type="ECO:0000313" key="8">
    <source>
        <dbReference type="Proteomes" id="UP000033441"/>
    </source>
</evidence>
<evidence type="ECO:0000313" key="7">
    <source>
        <dbReference type="EMBL" id="KJV64115.1"/>
    </source>
</evidence>
<evidence type="ECO:0000256" key="3">
    <source>
        <dbReference type="ARBA" id="ARBA00023172"/>
    </source>
</evidence>
<dbReference type="Gene3D" id="1.10.150.130">
    <property type="match status" value="1"/>
</dbReference>
<evidence type="ECO:0000256" key="2">
    <source>
        <dbReference type="ARBA" id="ARBA00023125"/>
    </source>
</evidence>
<evidence type="ECO:0000256" key="1">
    <source>
        <dbReference type="ARBA" id="ARBA00022908"/>
    </source>
</evidence>
<dbReference type="Pfam" id="PF00589">
    <property type="entry name" value="Phage_integrase"/>
    <property type="match status" value="1"/>
</dbReference>
<keyword evidence="1" id="KW-0229">DNA integration</keyword>
<dbReference type="Pfam" id="PF02899">
    <property type="entry name" value="Phage_int_SAM_1"/>
    <property type="match status" value="1"/>
</dbReference>
<dbReference type="PROSITE" id="PS51900">
    <property type="entry name" value="CB"/>
    <property type="match status" value="1"/>
</dbReference>
<dbReference type="InterPro" id="IPR044068">
    <property type="entry name" value="CB"/>
</dbReference>
<dbReference type="PROSITE" id="PS51898">
    <property type="entry name" value="TYR_RECOMBINASE"/>
    <property type="match status" value="1"/>
</dbReference>
<dbReference type="InterPro" id="IPR004107">
    <property type="entry name" value="Integrase_SAM-like_N"/>
</dbReference>
<dbReference type="InterPro" id="IPR050090">
    <property type="entry name" value="Tyrosine_recombinase_XerCD"/>
</dbReference>
<dbReference type="GO" id="GO:0006310">
    <property type="term" value="P:DNA recombination"/>
    <property type="evidence" value="ECO:0007669"/>
    <property type="project" value="UniProtKB-KW"/>
</dbReference>
<sequence>MQNGVRIVVAATNLYDVVDAWVKCLEEEKRYSKHTVAAYLRDIRDFLQVVYGLRQEKSVVLITEMENLPMTEFRRWITIRCNQGKQSVSNLRAISAIRNFFRYLQRNHGIKNDVVFHIVNPIVRKGLPKVLEKSHVLKMVSENIHWTSRRDAAIIALLYGCGLRISEAVGLRFGDLEADAVRVLGKGKKERIIPILPWVQKLLDGYVESCPFHGMGCRNKASYVFLGVRGKVLDRTYFAHRMQALRRNMGLPESTTPHALRHSFATHLFLEGADIRVIQELLGHENLSTTQIYTHLDHKSIIDNYMGFHPQTVKKNSSA</sequence>
<dbReference type="Gene3D" id="1.10.443.10">
    <property type="entry name" value="Intergrase catalytic core"/>
    <property type="match status" value="1"/>
</dbReference>
<evidence type="ECO:0000259" key="5">
    <source>
        <dbReference type="PROSITE" id="PS51898"/>
    </source>
</evidence>
<feature type="domain" description="Core-binding (CB)" evidence="6">
    <location>
        <begin position="12"/>
        <end position="105"/>
    </location>
</feature>
<dbReference type="AlphaFoldDB" id="A0A0F3N7V8"/>
<accession>A0A0F3N7V8</accession>
<evidence type="ECO:0000259" key="6">
    <source>
        <dbReference type="PROSITE" id="PS51900"/>
    </source>
</evidence>
<protein>
    <submittedName>
        <fullName evidence="7">Phage integrase family protein</fullName>
    </submittedName>
</protein>
<gene>
    <name evidence="7" type="ORF">APHMUC_1471</name>
</gene>
<organism evidence="7 8">
    <name type="scientific">Anaplasma phagocytophilum str. ApMUC09</name>
    <dbReference type="NCBI Taxonomy" id="1359152"/>
    <lineage>
        <taxon>Bacteria</taxon>
        <taxon>Pseudomonadati</taxon>
        <taxon>Pseudomonadota</taxon>
        <taxon>Alphaproteobacteria</taxon>
        <taxon>Rickettsiales</taxon>
        <taxon>Anaplasmataceae</taxon>
        <taxon>Anaplasma</taxon>
        <taxon>phagocytophilum group</taxon>
    </lineage>
</organism>
<dbReference type="PATRIC" id="fig|1359152.3.peg.1540"/>
<dbReference type="InterPro" id="IPR002104">
    <property type="entry name" value="Integrase_catalytic"/>
</dbReference>